<protein>
    <recommendedName>
        <fullName evidence="5">TIGR02302 family protein</fullName>
    </recommendedName>
</protein>
<evidence type="ECO:0000313" key="3">
    <source>
        <dbReference type="EMBL" id="RCK39019.1"/>
    </source>
</evidence>
<comment type="caution">
    <text evidence="3">The sequence shown here is derived from an EMBL/GenBank/DDBJ whole genome shotgun (WGS) entry which is preliminary data.</text>
</comment>
<keyword evidence="2" id="KW-1133">Transmembrane helix</keyword>
<dbReference type="InterPro" id="IPR012683">
    <property type="entry name" value="CHP02302_TM"/>
</dbReference>
<evidence type="ECO:0000313" key="4">
    <source>
        <dbReference type="Proteomes" id="UP000253226"/>
    </source>
</evidence>
<dbReference type="RefSeq" id="WP_114101068.1">
    <property type="nucleotide sequence ID" value="NZ_JPWF01000002.1"/>
</dbReference>
<accession>A0A367WCN0</accession>
<keyword evidence="2" id="KW-0812">Transmembrane</keyword>
<dbReference type="OrthoDB" id="8477685at2"/>
<evidence type="ECO:0000256" key="2">
    <source>
        <dbReference type="SAM" id="Phobius"/>
    </source>
</evidence>
<proteinExistence type="predicted"/>
<sequence length="807" mass="89495">MSLIPPYPEMEGHVCRTRMVLIWEAVWPCLIPFLSIALLTAGLVLTGTFEFLPATGHIMLLSVLSVTAMIGFLSPWRNFRWPTRHDILNRLERENGLKNNPLQSLEDHIHETSDPLTSYLWQRQLGLHEKALADLRTPLPAPAITRIDRFGLTAIPVLLIFVGLLAGHDHISERFSKAFSPLQRLGAADFSATLWVTPPAYTGQVPRVLRFAAISTENAPSSSDGTASAPQSDVISVQVPVGSTLDGSISSIWKPTLTAPDGERGFTESSEDSYVLSTNIAQSGQWRISVWGNDRLTLNIELVPDEAPNLSFVSSPAITRRDHVRLDYVATDDYGLASLDLVITPAPDDGSLDQYGPIDQIVIDIRGEDIRETAMPTRIEGPRFLDLVAHPWAGLPVNIQMHSKDNAGQLNQSDIRSLMLPEREFKHPVAQKLIAIRRGLLRYPARALELHQAMLPILYAPQAFNGHIGVFLALSVAENRLAANLDNRDVHQNVAGLLWHIAEEIERGSYGIAERNLMEAEERLLEALKNPDITEGEIARLIDEYRQALNEYLAALTRESPQVGEDQPEASATLEQQDLSRIIDQIDALMRAGARDQARQLIDRLRELVENMQVTTGEGGMDITSTLRDMLDGMRDLARRQQDLMNQGDNSSAQSGPVPRANQQQGLADDAREIMNSPGINQFGDVSGMNTVIDAMRGAAEALGHNRSHEALQLQRQAMDALQQGIGEISRALEGLSQMSPMLEELEGSGRRDPLGRPVGGDGTTTIPDVNTLERAWRIIQELRRRSGDPDRPQIEQEYIDRLLKRF</sequence>
<feature type="transmembrane region" description="Helical" evidence="2">
    <location>
        <begin position="51"/>
        <end position="74"/>
    </location>
</feature>
<dbReference type="EMBL" id="JPWF01000002">
    <property type="protein sequence ID" value="RCK39019.1"/>
    <property type="molecule type" value="Genomic_DNA"/>
</dbReference>
<dbReference type="Pfam" id="PF13779">
    <property type="entry name" value="DUF4175"/>
    <property type="match status" value="1"/>
</dbReference>
<name>A0A367WCN0_9PROT</name>
<evidence type="ECO:0000256" key="1">
    <source>
        <dbReference type="SAM" id="MobiDB-lite"/>
    </source>
</evidence>
<keyword evidence="2" id="KW-0472">Membrane</keyword>
<feature type="transmembrane region" description="Helical" evidence="2">
    <location>
        <begin position="21"/>
        <end position="45"/>
    </location>
</feature>
<dbReference type="AlphaFoldDB" id="A0A367WCN0"/>
<reference evidence="3 4" key="1">
    <citation type="submission" date="2014-07" db="EMBL/GenBank/DDBJ databases">
        <title>Draft genome sequence of Thalassospira profundimaris 35.</title>
        <authorList>
            <person name="Lai Q."/>
            <person name="Shao Z."/>
        </authorList>
    </citation>
    <scope>NUCLEOTIDE SEQUENCE [LARGE SCALE GENOMIC DNA]</scope>
    <source>
        <strain evidence="3 4">35</strain>
    </source>
</reference>
<feature type="region of interest" description="Disordered" evidence="1">
    <location>
        <begin position="747"/>
        <end position="768"/>
    </location>
</feature>
<organism evidence="3 4">
    <name type="scientific">Thalassospira profundimaris</name>
    <dbReference type="NCBI Taxonomy" id="502049"/>
    <lineage>
        <taxon>Bacteria</taxon>
        <taxon>Pseudomonadati</taxon>
        <taxon>Pseudomonadota</taxon>
        <taxon>Alphaproteobacteria</taxon>
        <taxon>Rhodospirillales</taxon>
        <taxon>Thalassospiraceae</taxon>
        <taxon>Thalassospira</taxon>
    </lineage>
</organism>
<evidence type="ECO:0008006" key="5">
    <source>
        <dbReference type="Google" id="ProtNLM"/>
    </source>
</evidence>
<feature type="transmembrane region" description="Helical" evidence="2">
    <location>
        <begin position="150"/>
        <end position="167"/>
    </location>
</feature>
<feature type="region of interest" description="Disordered" evidence="1">
    <location>
        <begin position="646"/>
        <end position="666"/>
    </location>
</feature>
<dbReference type="Proteomes" id="UP000253226">
    <property type="component" value="Unassembled WGS sequence"/>
</dbReference>
<gene>
    <name evidence="3" type="ORF">TH19_04320</name>
</gene>